<evidence type="ECO:0000256" key="2">
    <source>
        <dbReference type="ARBA" id="ARBA00022803"/>
    </source>
</evidence>
<dbReference type="SMART" id="SM00028">
    <property type="entry name" value="TPR"/>
    <property type="match status" value="20"/>
</dbReference>
<feature type="repeat" description="TPR" evidence="3">
    <location>
        <begin position="1131"/>
        <end position="1164"/>
    </location>
</feature>
<comment type="caution">
    <text evidence="5">The sequence shown here is derived from an EMBL/GenBank/DDBJ whole genome shotgun (WGS) entry which is preliminary data.</text>
</comment>
<dbReference type="Pfam" id="PF13181">
    <property type="entry name" value="TPR_8"/>
    <property type="match status" value="5"/>
</dbReference>
<name>A0A815NXA2_9BILA</name>
<feature type="repeat" description="TPR" evidence="3">
    <location>
        <begin position="693"/>
        <end position="726"/>
    </location>
</feature>
<feature type="repeat" description="TPR" evidence="3">
    <location>
        <begin position="68"/>
        <end position="101"/>
    </location>
</feature>
<dbReference type="InterPro" id="IPR011990">
    <property type="entry name" value="TPR-like_helical_dom_sf"/>
</dbReference>
<gene>
    <name evidence="5" type="ORF">ZHD862_LOCUS34790</name>
</gene>
<evidence type="ECO:0000256" key="1">
    <source>
        <dbReference type="ARBA" id="ARBA00022737"/>
    </source>
</evidence>
<organism evidence="5 6">
    <name type="scientific">Rotaria sordida</name>
    <dbReference type="NCBI Taxonomy" id="392033"/>
    <lineage>
        <taxon>Eukaryota</taxon>
        <taxon>Metazoa</taxon>
        <taxon>Spiralia</taxon>
        <taxon>Gnathifera</taxon>
        <taxon>Rotifera</taxon>
        <taxon>Eurotatoria</taxon>
        <taxon>Bdelloidea</taxon>
        <taxon>Philodinida</taxon>
        <taxon>Philodinidae</taxon>
        <taxon>Rotaria</taxon>
    </lineage>
</organism>
<accession>A0A815NXA2</accession>
<feature type="repeat" description="TPR" evidence="3">
    <location>
        <begin position="826"/>
        <end position="859"/>
    </location>
</feature>
<protein>
    <recommendedName>
        <fullName evidence="7">Tetratricopeptide repeat protein 28</fullName>
    </recommendedName>
</protein>
<evidence type="ECO:0000256" key="3">
    <source>
        <dbReference type="PROSITE-ProRule" id="PRU00339"/>
    </source>
</evidence>
<keyword evidence="2 3" id="KW-0802">TPR repeat</keyword>
<evidence type="ECO:0000313" key="5">
    <source>
        <dbReference type="EMBL" id="CAF1440377.1"/>
    </source>
</evidence>
<dbReference type="SUPFAM" id="SSF48452">
    <property type="entry name" value="TPR-like"/>
    <property type="match status" value="7"/>
</dbReference>
<proteinExistence type="predicted"/>
<feature type="coiled-coil region" evidence="4">
    <location>
        <begin position="974"/>
        <end position="1001"/>
    </location>
</feature>
<dbReference type="Pfam" id="PF13424">
    <property type="entry name" value="TPR_12"/>
    <property type="match status" value="5"/>
</dbReference>
<feature type="repeat" description="TPR" evidence="3">
    <location>
        <begin position="279"/>
        <end position="312"/>
    </location>
</feature>
<dbReference type="PANTHER" id="PTHR45641:SF1">
    <property type="entry name" value="AAA+ ATPASE DOMAIN-CONTAINING PROTEIN"/>
    <property type="match status" value="1"/>
</dbReference>
<dbReference type="EMBL" id="CAJNOT010004655">
    <property type="protein sequence ID" value="CAF1440377.1"/>
    <property type="molecule type" value="Genomic_DNA"/>
</dbReference>
<reference evidence="5" key="1">
    <citation type="submission" date="2021-02" db="EMBL/GenBank/DDBJ databases">
        <authorList>
            <person name="Nowell W R."/>
        </authorList>
    </citation>
    <scope>NUCLEOTIDE SEQUENCE</scope>
</reference>
<dbReference type="PROSITE" id="PS50005">
    <property type="entry name" value="TPR"/>
    <property type="match status" value="8"/>
</dbReference>
<evidence type="ECO:0000313" key="6">
    <source>
        <dbReference type="Proteomes" id="UP000663864"/>
    </source>
</evidence>
<feature type="non-terminal residue" evidence="5">
    <location>
        <position position="1"/>
    </location>
</feature>
<evidence type="ECO:0000256" key="4">
    <source>
        <dbReference type="SAM" id="Coils"/>
    </source>
</evidence>
<evidence type="ECO:0008006" key="7">
    <source>
        <dbReference type="Google" id="ProtNLM"/>
    </source>
</evidence>
<keyword evidence="1" id="KW-0677">Repeat</keyword>
<keyword evidence="4" id="KW-0175">Coiled coil</keyword>
<feature type="repeat" description="TPR" evidence="3">
    <location>
        <begin position="412"/>
        <end position="445"/>
    </location>
</feature>
<dbReference type="AlphaFoldDB" id="A0A815NXA2"/>
<sequence length="1193" mass="139728">DDVLHLKMKALNIGKKTCHLTAKEKEAQWYYDLGYTLVATNPDKALEFTNKSLEIRLEILPEDHVTIGFCHHDIGVAYANKSMFDEAIKHYKEAIEIYEKHLFDEEEYQFNVREVYGLCHSNIAGIYTKQDDYDSAFNFKMKALSIDKKTCHLTEKEKEAQCYFDLGNELYLTQPDKALEFSKKSLEIRLQILPEDHATIGFCHQDIGAAYDDVLHLKTRALTTDKKTCHLTEKEKEAKWYYNLGYALVATSPDKALEFINKSLEIRLEILPEDHATIGFCHHDIGRAYQNKSMFDEAIKHYKESIEIYEKHLLDEEEYQFSITERYRRCHSNIAEIYTKQDDYDSAFNFKMKALTIDKKTCHLTEKEKEGQCYYDLGCQLAATIPDKALEFINKSLEIRLEILPEDHATIGLCHHDIGWAYQNKSMFDEAIKHYKEAIEIYKKHLFDEEEYQFNVTECYRRCHSNIAEIYTKQNNYDEILYFKMKALSIDEKTCYLTEKEKETQCYYDLGYTLVATNPDKALEFTNKSLEIRLEILPEDHATIGFCHQNIGAAYENKSMYNEAIEYAIKSLEIRDKILPLICIETAESHSTLALVYSKQQLEQSEKCNEHCMKALEISKQQNNYDGILYFKMKALNFDKTTCHLTKKEKEAQCYFDLGGELCLIQPDKALELTNKSLKIRLEILPEDHVTIGFCHQDIGAAYESKTMFDEAIEHYKKAIEIYEKHLSDTEKYQFNVRELYGRCHDNIAMIYRRQSKYDDSFNFKMKALTIDETTCHLTEKEKEAQCYYDLGDQLVVTSPDKALEFINKSLEIRLEILPEDHATIGFCHQDIGVAYENKSMVDEAIKHYKEAIEIYEKKYLFGGKRYHFNIMELYAICHYNIGRLSFNPNDYDIAIKYYKKQLNFYENLMETDVTCDFTNKILPYLINLSNIYINKKEYKLALDCLKKTKNILPDNDMRLGSYYLNMGICYANQRKYEEGIENYQKAVKILEKHLPTAQEDYALCYMNMGACYAQYEQSWSLLEISLRSFEKYVLTLMDEDAADAFNYAALCLVKLYRYNEAIEYAIKSLEIRDEILPLICIEKAESHSTLALVYSKQQLEQSEKCNEHCAKALEISKQLISNDKDTPNMWAVFENIGEVYMNQNNLQSARKYYRQAFKYIKRDKPNSHPGIQRIRKIINALSKSLINESISL</sequence>
<feature type="repeat" description="TPR" evidence="3">
    <location>
        <begin position="876"/>
        <end position="909"/>
    </location>
</feature>
<feature type="repeat" description="TPR" evidence="3">
    <location>
        <begin position="961"/>
        <end position="994"/>
    </location>
</feature>
<dbReference type="InterPro" id="IPR019734">
    <property type="entry name" value="TPR_rpt"/>
</dbReference>
<dbReference type="Gene3D" id="1.25.40.10">
    <property type="entry name" value="Tetratricopeptide repeat domain"/>
    <property type="match status" value="9"/>
</dbReference>
<dbReference type="Proteomes" id="UP000663864">
    <property type="component" value="Unassembled WGS sequence"/>
</dbReference>
<dbReference type="PANTHER" id="PTHR45641">
    <property type="entry name" value="TETRATRICOPEPTIDE REPEAT PROTEIN (AFU_ORTHOLOGUE AFUA_6G03870)"/>
    <property type="match status" value="1"/>
</dbReference>